<dbReference type="SMART" id="SM00248">
    <property type="entry name" value="ANK"/>
    <property type="match status" value="3"/>
</dbReference>
<dbReference type="GO" id="GO:0005886">
    <property type="term" value="C:plasma membrane"/>
    <property type="evidence" value="ECO:0007669"/>
    <property type="project" value="TreeGrafter"/>
</dbReference>
<sequence>MSKKRRVMERKLYEASLTGNVQAFEALLEEDNLILHKITFISSFFDNENQTPLHIAALRGHSDFTKALLNSLLNSPLHLASSEGHFDIVRQLLEAPTADDGVPKARNDDGRTPLHLAAMKGRVEVIKLLIRTRPESIYEKLERRGETVLHLCVKHNRLEALKTLVDELLTKNNVEFVNSEDEDGNTILHLAAALKQTHVSVLL</sequence>
<dbReference type="PANTHER" id="PTHR24186:SF37">
    <property type="entry name" value="PGG DOMAIN-CONTAINING PROTEIN"/>
    <property type="match status" value="1"/>
</dbReference>
<dbReference type="SUPFAM" id="SSF48403">
    <property type="entry name" value="Ankyrin repeat"/>
    <property type="match status" value="1"/>
</dbReference>
<name>A0A7J7FVV0_CAMSI</name>
<keyword evidence="2 3" id="KW-0040">ANK repeat</keyword>
<evidence type="ECO:0000313" key="5">
    <source>
        <dbReference type="Proteomes" id="UP000593564"/>
    </source>
</evidence>
<feature type="repeat" description="ANK" evidence="3">
    <location>
        <begin position="109"/>
        <end position="131"/>
    </location>
</feature>
<evidence type="ECO:0008006" key="6">
    <source>
        <dbReference type="Google" id="ProtNLM"/>
    </source>
</evidence>
<evidence type="ECO:0000256" key="2">
    <source>
        <dbReference type="ARBA" id="ARBA00023043"/>
    </source>
</evidence>
<dbReference type="PROSITE" id="PS50088">
    <property type="entry name" value="ANK_REPEAT"/>
    <property type="match status" value="3"/>
</dbReference>
<dbReference type="Gene3D" id="1.25.40.20">
    <property type="entry name" value="Ankyrin repeat-containing domain"/>
    <property type="match status" value="3"/>
</dbReference>
<accession>A0A7J7FVV0</accession>
<dbReference type="InterPro" id="IPR002110">
    <property type="entry name" value="Ankyrin_rpt"/>
</dbReference>
<dbReference type="EMBL" id="JACBKZ010000014">
    <property type="protein sequence ID" value="KAF5931798.1"/>
    <property type="molecule type" value="Genomic_DNA"/>
</dbReference>
<dbReference type="PROSITE" id="PS50297">
    <property type="entry name" value="ANK_REP_REGION"/>
    <property type="match status" value="3"/>
</dbReference>
<protein>
    <recommendedName>
        <fullName evidence="6">PGG domain-containing protein</fullName>
    </recommendedName>
</protein>
<organism evidence="4 5">
    <name type="scientific">Camellia sinensis</name>
    <name type="common">Tea plant</name>
    <name type="synonym">Thea sinensis</name>
    <dbReference type="NCBI Taxonomy" id="4442"/>
    <lineage>
        <taxon>Eukaryota</taxon>
        <taxon>Viridiplantae</taxon>
        <taxon>Streptophyta</taxon>
        <taxon>Embryophyta</taxon>
        <taxon>Tracheophyta</taxon>
        <taxon>Spermatophyta</taxon>
        <taxon>Magnoliopsida</taxon>
        <taxon>eudicotyledons</taxon>
        <taxon>Gunneridae</taxon>
        <taxon>Pentapetalae</taxon>
        <taxon>asterids</taxon>
        <taxon>Ericales</taxon>
        <taxon>Theaceae</taxon>
        <taxon>Camellia</taxon>
    </lineage>
</organism>
<proteinExistence type="predicted"/>
<dbReference type="InterPro" id="IPR036770">
    <property type="entry name" value="Ankyrin_rpt-contain_sf"/>
</dbReference>
<dbReference type="PANTHER" id="PTHR24186">
    <property type="entry name" value="PROTEIN PHOSPHATASE 1 REGULATORY SUBUNIT"/>
    <property type="match status" value="1"/>
</dbReference>
<evidence type="ECO:0000313" key="4">
    <source>
        <dbReference type="EMBL" id="KAF5931798.1"/>
    </source>
</evidence>
<evidence type="ECO:0000256" key="1">
    <source>
        <dbReference type="ARBA" id="ARBA00022737"/>
    </source>
</evidence>
<comment type="caution">
    <text evidence="4">The sequence shown here is derived from an EMBL/GenBank/DDBJ whole genome shotgun (WGS) entry which is preliminary data.</text>
</comment>
<dbReference type="Pfam" id="PF00023">
    <property type="entry name" value="Ank"/>
    <property type="match status" value="1"/>
</dbReference>
<gene>
    <name evidence="4" type="ORF">HYC85_027969</name>
</gene>
<keyword evidence="5" id="KW-1185">Reference proteome</keyword>
<dbReference type="AlphaFoldDB" id="A0A7J7FVV0"/>
<dbReference type="Pfam" id="PF12796">
    <property type="entry name" value="Ank_2"/>
    <property type="match status" value="1"/>
</dbReference>
<keyword evidence="1" id="KW-0677">Repeat</keyword>
<feature type="repeat" description="ANK" evidence="3">
    <location>
        <begin position="72"/>
        <end position="94"/>
    </location>
</feature>
<dbReference type="Proteomes" id="UP000593564">
    <property type="component" value="Unassembled WGS sequence"/>
</dbReference>
<reference evidence="4 5" key="2">
    <citation type="submission" date="2020-07" db="EMBL/GenBank/DDBJ databases">
        <title>Genome assembly of wild tea tree DASZ reveals pedigree and selection history of tea varieties.</title>
        <authorList>
            <person name="Zhang W."/>
        </authorList>
    </citation>
    <scope>NUCLEOTIDE SEQUENCE [LARGE SCALE GENOMIC DNA]</scope>
    <source>
        <strain evidence="5">cv. G240</strain>
        <tissue evidence="4">Leaf</tissue>
    </source>
</reference>
<evidence type="ECO:0000256" key="3">
    <source>
        <dbReference type="PROSITE-ProRule" id="PRU00023"/>
    </source>
</evidence>
<feature type="repeat" description="ANK" evidence="3">
    <location>
        <begin position="48"/>
        <end position="70"/>
    </location>
</feature>
<reference evidence="5" key="1">
    <citation type="journal article" date="2020" name="Nat. Commun.">
        <title>Genome assembly of wild tea tree DASZ reveals pedigree and selection history of tea varieties.</title>
        <authorList>
            <person name="Zhang W."/>
            <person name="Zhang Y."/>
            <person name="Qiu H."/>
            <person name="Guo Y."/>
            <person name="Wan H."/>
            <person name="Zhang X."/>
            <person name="Scossa F."/>
            <person name="Alseekh S."/>
            <person name="Zhang Q."/>
            <person name="Wang P."/>
            <person name="Xu L."/>
            <person name="Schmidt M.H."/>
            <person name="Jia X."/>
            <person name="Li D."/>
            <person name="Zhu A."/>
            <person name="Guo F."/>
            <person name="Chen W."/>
            <person name="Ni D."/>
            <person name="Usadel B."/>
            <person name="Fernie A.R."/>
            <person name="Wen W."/>
        </authorList>
    </citation>
    <scope>NUCLEOTIDE SEQUENCE [LARGE SCALE GENOMIC DNA]</scope>
    <source>
        <strain evidence="5">cv. G240</strain>
    </source>
</reference>